<feature type="domain" description="Solute-binding protein family 3/N-terminal" evidence="2">
    <location>
        <begin position="62"/>
        <end position="151"/>
    </location>
</feature>
<name>A0A364P1X3_9PROT</name>
<keyword evidence="4" id="KW-1185">Reference proteome</keyword>
<organism evidence="3 4">
    <name type="scientific">Paramagnetospirillum kuznetsovii</name>
    <dbReference type="NCBI Taxonomy" id="2053833"/>
    <lineage>
        <taxon>Bacteria</taxon>
        <taxon>Pseudomonadati</taxon>
        <taxon>Pseudomonadota</taxon>
        <taxon>Alphaproteobacteria</taxon>
        <taxon>Rhodospirillales</taxon>
        <taxon>Magnetospirillaceae</taxon>
        <taxon>Paramagnetospirillum</taxon>
    </lineage>
</organism>
<evidence type="ECO:0000313" key="4">
    <source>
        <dbReference type="Proteomes" id="UP000251075"/>
    </source>
</evidence>
<dbReference type="Pfam" id="PF00497">
    <property type="entry name" value="SBP_bac_3"/>
    <property type="match status" value="1"/>
</dbReference>
<accession>A0A364P1X3</accession>
<dbReference type="InterPro" id="IPR001638">
    <property type="entry name" value="Solute-binding_3/MltF_N"/>
</dbReference>
<dbReference type="SUPFAM" id="SSF53850">
    <property type="entry name" value="Periplasmic binding protein-like II"/>
    <property type="match status" value="1"/>
</dbReference>
<dbReference type="PANTHER" id="PTHR35936">
    <property type="entry name" value="MEMBRANE-BOUND LYTIC MUREIN TRANSGLYCOSYLASE F"/>
    <property type="match status" value="1"/>
</dbReference>
<gene>
    <name evidence="3" type="ORF">CU669_03895</name>
</gene>
<dbReference type="Proteomes" id="UP000251075">
    <property type="component" value="Unassembled WGS sequence"/>
</dbReference>
<comment type="caution">
    <text evidence="3">The sequence shown here is derived from an EMBL/GenBank/DDBJ whole genome shotgun (WGS) entry which is preliminary data.</text>
</comment>
<dbReference type="PANTHER" id="PTHR35936:SF25">
    <property type="entry name" value="ABC TRANSPORTER SUBSTRATE-BINDING PROTEIN"/>
    <property type="match status" value="1"/>
</dbReference>
<sequence>MVRGCMGETTSNWRVASIFSHHTPVVRMMHEMRSAIFFLGLAVAIFRPGLALAEPLTIGFIERPGYSWQGERQAEGLFIDIARDILTRAGIEHQFQAMPPKRMLKSVQEGKDRICIVGNFKTPEREAYAVFTKSIYQNKPIGVLISADRSEAFAPFKTLAALAEAPDLRLGYVDGFSYGTAVDAVIAKMKTVELSRGNTTTGMVSMLAAGRFDYMFADQEEYVDLAKGANIPPASLRLLTFPDVPVGNKRYMMCSKTVPKAVIERIDAAILP</sequence>
<dbReference type="OrthoDB" id="5456414at2"/>
<dbReference type="Gene3D" id="3.40.190.10">
    <property type="entry name" value="Periplasmic binding protein-like II"/>
    <property type="match status" value="2"/>
</dbReference>
<proteinExistence type="predicted"/>
<evidence type="ECO:0000313" key="3">
    <source>
        <dbReference type="EMBL" id="RAU23296.1"/>
    </source>
</evidence>
<evidence type="ECO:0000256" key="1">
    <source>
        <dbReference type="ARBA" id="ARBA00022729"/>
    </source>
</evidence>
<evidence type="ECO:0000259" key="2">
    <source>
        <dbReference type="Pfam" id="PF00497"/>
    </source>
</evidence>
<dbReference type="AlphaFoldDB" id="A0A364P1X3"/>
<dbReference type="EMBL" id="PGTO01000002">
    <property type="protein sequence ID" value="RAU23296.1"/>
    <property type="molecule type" value="Genomic_DNA"/>
</dbReference>
<reference evidence="3 4" key="1">
    <citation type="submission" date="2017-11" db="EMBL/GenBank/DDBJ databases">
        <title>Draft genome sequence of magnetotactic bacterium Magnetospirillum kuznetsovii LBB-42.</title>
        <authorList>
            <person name="Grouzdev D.S."/>
            <person name="Rysina M.S."/>
            <person name="Baslerov R.V."/>
            <person name="Koziaeva V."/>
        </authorList>
    </citation>
    <scope>NUCLEOTIDE SEQUENCE [LARGE SCALE GENOMIC DNA]</scope>
    <source>
        <strain evidence="3 4">LBB-42</strain>
    </source>
</reference>
<protein>
    <recommendedName>
        <fullName evidence="2">Solute-binding protein family 3/N-terminal domain-containing protein</fullName>
    </recommendedName>
</protein>
<keyword evidence="1" id="KW-0732">Signal</keyword>